<comment type="similarity">
    <text evidence="1">Belongs to the multicopper oxidase family.</text>
</comment>
<dbReference type="InterPro" id="IPR002355">
    <property type="entry name" value="Cu_oxidase_Cu_BS"/>
</dbReference>
<dbReference type="CDD" id="cd13901">
    <property type="entry name" value="CuRO_3_MaLCC_like"/>
    <property type="match status" value="1"/>
</dbReference>
<keyword evidence="4" id="KW-0560">Oxidoreductase</keyword>
<evidence type="ECO:0000256" key="4">
    <source>
        <dbReference type="ARBA" id="ARBA00023002"/>
    </source>
</evidence>
<dbReference type="FunFam" id="2.60.40.420:FF:000021">
    <property type="entry name" value="Extracellular dihydrogeodin oxidase/laccase"/>
    <property type="match status" value="1"/>
</dbReference>
<dbReference type="CDD" id="cd13880">
    <property type="entry name" value="CuRO_2_MaLCC_like"/>
    <property type="match status" value="1"/>
</dbReference>
<dbReference type="OrthoDB" id="2121828at2759"/>
<protein>
    <submittedName>
        <fullName evidence="11">Multicopper oxidase</fullName>
    </submittedName>
</protein>
<accession>A0A9P4IUQ0</accession>
<dbReference type="InterPro" id="IPR008972">
    <property type="entry name" value="Cupredoxin"/>
</dbReference>
<dbReference type="InterPro" id="IPR001117">
    <property type="entry name" value="Cu-oxidase_2nd"/>
</dbReference>
<dbReference type="AlphaFoldDB" id="A0A9P4IUQ0"/>
<dbReference type="EMBL" id="ML996094">
    <property type="protein sequence ID" value="KAF2148105.1"/>
    <property type="molecule type" value="Genomic_DNA"/>
</dbReference>
<name>A0A9P4IUQ0_9PEZI</name>
<sequence length="573" mass="62004">MHTLFSTLCLALPFLSQVAARPDVSRSFSSLAPRADSPCSGNTASTRSTWCDYSTSTNYYTDGPTTGVTREYWLVIEETTKSVDGYERYVQLVNGTLPGPTIEADWGDEVIVHVQNSLKLNGTGIHFHGIRQNYTNENDGVPAVVQCPVAPGQSITYQWKATQYGSSWYHSHFAVQAWEGVFGGIVIHGPATANYDHDLGNLFLNDWDHQTVDELYSAAETQGPIPLGTGLINGTNTYPNDTSRGARFQTSFDSGSSYLLRVVNGAIDAHWDFSIDNHTLQVIATDFVPIKPYTTKVLSIGIGQRYDVVVTADQAAVASDFWLRANPDSACGTNNNAGDIRGIVHYGSSTGTPAASEFIPPGNSCQGEAASNLVPYLALDASTTYAVTNDSNANPYTNAQGLFRWTMGPETFLMDWKKPTITSVLNGSTAYGANSNAITLDQANEWMMLIVETTAAVGHPIHLHGHDFFVLASGNGTYANAAPALATTNPPRRDTTMLPANGYLVVAFQADNPGIWLAHCHIGWHASMGLALQVVERYSEIAGLYNKTVVDDTCSTWESWQNGQAIVQNDSGI</sequence>
<evidence type="ECO:0000256" key="5">
    <source>
        <dbReference type="ARBA" id="ARBA00023008"/>
    </source>
</evidence>
<organism evidence="11 12">
    <name type="scientific">Myriangium duriaei CBS 260.36</name>
    <dbReference type="NCBI Taxonomy" id="1168546"/>
    <lineage>
        <taxon>Eukaryota</taxon>
        <taxon>Fungi</taxon>
        <taxon>Dikarya</taxon>
        <taxon>Ascomycota</taxon>
        <taxon>Pezizomycotina</taxon>
        <taxon>Dothideomycetes</taxon>
        <taxon>Dothideomycetidae</taxon>
        <taxon>Myriangiales</taxon>
        <taxon>Myriangiaceae</taxon>
        <taxon>Myriangium</taxon>
    </lineage>
</organism>
<evidence type="ECO:0000256" key="7">
    <source>
        <dbReference type="SAM" id="SignalP"/>
    </source>
</evidence>
<proteinExistence type="inferred from homology"/>
<evidence type="ECO:0000313" key="11">
    <source>
        <dbReference type="EMBL" id="KAF2148105.1"/>
    </source>
</evidence>
<feature type="signal peptide" evidence="7">
    <location>
        <begin position="1"/>
        <end position="20"/>
    </location>
</feature>
<feature type="chain" id="PRO_5040224254" evidence="7">
    <location>
        <begin position="21"/>
        <end position="573"/>
    </location>
</feature>
<comment type="caution">
    <text evidence="11">The sequence shown here is derived from an EMBL/GenBank/DDBJ whole genome shotgun (WGS) entry which is preliminary data.</text>
</comment>
<keyword evidence="7" id="KW-0732">Signal</keyword>
<evidence type="ECO:0000259" key="8">
    <source>
        <dbReference type="Pfam" id="PF00394"/>
    </source>
</evidence>
<gene>
    <name evidence="11" type="ORF">K461DRAFT_263005</name>
</gene>
<dbReference type="PANTHER" id="PTHR11709:SF502">
    <property type="entry name" value="MULTICOPPER OXIDASE"/>
    <property type="match status" value="1"/>
</dbReference>
<evidence type="ECO:0000256" key="6">
    <source>
        <dbReference type="ARBA" id="ARBA00023180"/>
    </source>
</evidence>
<dbReference type="InterPro" id="IPR011706">
    <property type="entry name" value="Cu-oxidase_C"/>
</dbReference>
<keyword evidence="3" id="KW-0677">Repeat</keyword>
<dbReference type="Pfam" id="PF07732">
    <property type="entry name" value="Cu-oxidase_3"/>
    <property type="match status" value="1"/>
</dbReference>
<dbReference type="GO" id="GO:0005507">
    <property type="term" value="F:copper ion binding"/>
    <property type="evidence" value="ECO:0007669"/>
    <property type="project" value="InterPro"/>
</dbReference>
<dbReference type="Pfam" id="PF00394">
    <property type="entry name" value="Cu-oxidase"/>
    <property type="match status" value="1"/>
</dbReference>
<evidence type="ECO:0000313" key="12">
    <source>
        <dbReference type="Proteomes" id="UP000799439"/>
    </source>
</evidence>
<dbReference type="Pfam" id="PF07731">
    <property type="entry name" value="Cu-oxidase_2"/>
    <property type="match status" value="1"/>
</dbReference>
<evidence type="ECO:0000259" key="9">
    <source>
        <dbReference type="Pfam" id="PF07731"/>
    </source>
</evidence>
<dbReference type="FunFam" id="2.60.40.420:FF:000038">
    <property type="entry name" value="Extracellular dihydrogeodin oxidase/laccase"/>
    <property type="match status" value="1"/>
</dbReference>
<reference evidence="11" key="1">
    <citation type="journal article" date="2020" name="Stud. Mycol.">
        <title>101 Dothideomycetes genomes: a test case for predicting lifestyles and emergence of pathogens.</title>
        <authorList>
            <person name="Haridas S."/>
            <person name="Albert R."/>
            <person name="Binder M."/>
            <person name="Bloem J."/>
            <person name="Labutti K."/>
            <person name="Salamov A."/>
            <person name="Andreopoulos B."/>
            <person name="Baker S."/>
            <person name="Barry K."/>
            <person name="Bills G."/>
            <person name="Bluhm B."/>
            <person name="Cannon C."/>
            <person name="Castanera R."/>
            <person name="Culley D."/>
            <person name="Daum C."/>
            <person name="Ezra D."/>
            <person name="Gonzalez J."/>
            <person name="Henrissat B."/>
            <person name="Kuo A."/>
            <person name="Liang C."/>
            <person name="Lipzen A."/>
            <person name="Lutzoni F."/>
            <person name="Magnuson J."/>
            <person name="Mondo S."/>
            <person name="Nolan M."/>
            <person name="Ohm R."/>
            <person name="Pangilinan J."/>
            <person name="Park H.-J."/>
            <person name="Ramirez L."/>
            <person name="Alfaro M."/>
            <person name="Sun H."/>
            <person name="Tritt A."/>
            <person name="Yoshinaga Y."/>
            <person name="Zwiers L.-H."/>
            <person name="Turgeon B."/>
            <person name="Goodwin S."/>
            <person name="Spatafora J."/>
            <person name="Crous P."/>
            <person name="Grigoriev I."/>
        </authorList>
    </citation>
    <scope>NUCLEOTIDE SEQUENCE</scope>
    <source>
        <strain evidence="11">CBS 260.36</strain>
    </source>
</reference>
<dbReference type="CDD" id="cd13854">
    <property type="entry name" value="CuRO_1_MaLCC_like"/>
    <property type="match status" value="1"/>
</dbReference>
<keyword evidence="5" id="KW-0186">Copper</keyword>
<feature type="domain" description="Plastocyanin-like" evidence="8">
    <location>
        <begin position="202"/>
        <end position="348"/>
    </location>
</feature>
<evidence type="ECO:0000256" key="3">
    <source>
        <dbReference type="ARBA" id="ARBA00022737"/>
    </source>
</evidence>
<dbReference type="Gene3D" id="2.60.40.420">
    <property type="entry name" value="Cupredoxins - blue copper proteins"/>
    <property type="match status" value="3"/>
</dbReference>
<evidence type="ECO:0000259" key="10">
    <source>
        <dbReference type="Pfam" id="PF07732"/>
    </source>
</evidence>
<feature type="domain" description="Plastocyanin-like" evidence="9">
    <location>
        <begin position="418"/>
        <end position="537"/>
    </location>
</feature>
<dbReference type="InterPro" id="IPR045087">
    <property type="entry name" value="Cu-oxidase_fam"/>
</dbReference>
<keyword evidence="12" id="KW-1185">Reference proteome</keyword>
<dbReference type="Proteomes" id="UP000799439">
    <property type="component" value="Unassembled WGS sequence"/>
</dbReference>
<keyword evidence="2" id="KW-0479">Metal-binding</keyword>
<evidence type="ECO:0000256" key="1">
    <source>
        <dbReference type="ARBA" id="ARBA00010609"/>
    </source>
</evidence>
<dbReference type="PROSITE" id="PS00080">
    <property type="entry name" value="MULTICOPPER_OXIDASE2"/>
    <property type="match status" value="1"/>
</dbReference>
<evidence type="ECO:0000256" key="2">
    <source>
        <dbReference type="ARBA" id="ARBA00022723"/>
    </source>
</evidence>
<dbReference type="InterPro" id="IPR011707">
    <property type="entry name" value="Cu-oxidase-like_N"/>
</dbReference>
<dbReference type="PANTHER" id="PTHR11709">
    <property type="entry name" value="MULTI-COPPER OXIDASE"/>
    <property type="match status" value="1"/>
</dbReference>
<keyword evidence="6" id="KW-0325">Glycoprotein</keyword>
<feature type="domain" description="Plastocyanin-like" evidence="10">
    <location>
        <begin position="77"/>
        <end position="190"/>
    </location>
</feature>
<dbReference type="GO" id="GO:0016491">
    <property type="term" value="F:oxidoreductase activity"/>
    <property type="evidence" value="ECO:0007669"/>
    <property type="project" value="UniProtKB-KW"/>
</dbReference>
<dbReference type="SUPFAM" id="SSF49503">
    <property type="entry name" value="Cupredoxins"/>
    <property type="match status" value="3"/>
</dbReference>